<dbReference type="SUPFAM" id="SSF53098">
    <property type="entry name" value="Ribonuclease H-like"/>
    <property type="match status" value="1"/>
</dbReference>
<sequence length="196" mass="21311">MITWLAADNHACMQRISNACGSPVCKVDRSSERVDARQASFLVLVTKPALSPAKSRPNVQAQRKWHPPILGELKLNFDGAFFDEGKTGGWGFVVRDHGGHCVLAGAGRIELVHDALCAEAMACLYALRAAANNGISHVSVETDCSVLVRALKSADYDQATAGVIFNWNAWGAVLLIDLGRRLLQLRYSLYDHPSIP</sequence>
<dbReference type="GO" id="GO:0004523">
    <property type="term" value="F:RNA-DNA hybrid ribonuclease activity"/>
    <property type="evidence" value="ECO:0007669"/>
    <property type="project" value="InterPro"/>
</dbReference>
<dbReference type="GO" id="GO:0003676">
    <property type="term" value="F:nucleic acid binding"/>
    <property type="evidence" value="ECO:0007669"/>
    <property type="project" value="InterPro"/>
</dbReference>
<dbReference type="CDD" id="cd06222">
    <property type="entry name" value="RNase_H_like"/>
    <property type="match status" value="1"/>
</dbReference>
<gene>
    <name evidence="3" type="ORF">OSJNBa0087F21.9</name>
    <name evidence="2" type="ORF">P0031C02.14</name>
</gene>
<evidence type="ECO:0000259" key="1">
    <source>
        <dbReference type="Pfam" id="PF13456"/>
    </source>
</evidence>
<dbReference type="EMBL" id="AP004657">
    <property type="protein sequence ID" value="BAD05391.1"/>
    <property type="molecule type" value="Genomic_DNA"/>
</dbReference>
<organism evidence="3 4">
    <name type="scientific">Oryza sativa subsp. japonica</name>
    <name type="common">Rice</name>
    <dbReference type="NCBI Taxonomy" id="39947"/>
    <lineage>
        <taxon>Eukaryota</taxon>
        <taxon>Viridiplantae</taxon>
        <taxon>Streptophyta</taxon>
        <taxon>Embryophyta</taxon>
        <taxon>Tracheophyta</taxon>
        <taxon>Spermatophyta</taxon>
        <taxon>Magnoliopsida</taxon>
        <taxon>Liliopsida</taxon>
        <taxon>Poales</taxon>
        <taxon>Poaceae</taxon>
        <taxon>BOP clade</taxon>
        <taxon>Oryzoideae</taxon>
        <taxon>Oryzeae</taxon>
        <taxon>Oryzinae</taxon>
        <taxon>Oryza</taxon>
        <taxon>Oryza sativa</taxon>
    </lineage>
</organism>
<reference evidence="4" key="3">
    <citation type="journal article" date="2005" name="Nature">
        <title>The map-based sequence of the rice genome.</title>
        <authorList>
            <consortium name="International rice genome sequencing project (IRGSP)"/>
            <person name="Matsumoto T."/>
            <person name="Wu J."/>
            <person name="Kanamori H."/>
            <person name="Katayose Y."/>
            <person name="Fujisawa M."/>
            <person name="Namiki N."/>
            <person name="Mizuno H."/>
            <person name="Yamamoto K."/>
            <person name="Antonio B.A."/>
            <person name="Baba T."/>
            <person name="Sakata K."/>
            <person name="Nagamura Y."/>
            <person name="Aoki H."/>
            <person name="Arikawa K."/>
            <person name="Arita K."/>
            <person name="Bito T."/>
            <person name="Chiden Y."/>
            <person name="Fujitsuka N."/>
            <person name="Fukunaka R."/>
            <person name="Hamada M."/>
            <person name="Harada C."/>
            <person name="Hayashi A."/>
            <person name="Hijishita S."/>
            <person name="Honda M."/>
            <person name="Hosokawa S."/>
            <person name="Ichikawa Y."/>
            <person name="Idonuma A."/>
            <person name="Iijima M."/>
            <person name="Ikeda M."/>
            <person name="Ikeno M."/>
            <person name="Ito K."/>
            <person name="Ito S."/>
            <person name="Ito T."/>
            <person name="Ito Y."/>
            <person name="Ito Y."/>
            <person name="Iwabuchi A."/>
            <person name="Kamiya K."/>
            <person name="Karasawa W."/>
            <person name="Kurita K."/>
            <person name="Katagiri S."/>
            <person name="Kikuta A."/>
            <person name="Kobayashi H."/>
            <person name="Kobayashi N."/>
            <person name="Machita K."/>
            <person name="Maehara T."/>
            <person name="Masukawa M."/>
            <person name="Mizubayashi T."/>
            <person name="Mukai Y."/>
            <person name="Nagasaki H."/>
            <person name="Nagata Y."/>
            <person name="Naito S."/>
            <person name="Nakashima M."/>
            <person name="Nakama Y."/>
            <person name="Nakamichi Y."/>
            <person name="Nakamura M."/>
            <person name="Meguro A."/>
            <person name="Negishi M."/>
            <person name="Ohta I."/>
            <person name="Ohta T."/>
            <person name="Okamoto M."/>
            <person name="Ono N."/>
            <person name="Saji S."/>
            <person name="Sakaguchi M."/>
            <person name="Sakai K."/>
            <person name="Shibata M."/>
            <person name="Shimokawa T."/>
            <person name="Song J."/>
            <person name="Takazaki Y."/>
            <person name="Terasawa K."/>
            <person name="Tsugane M."/>
            <person name="Tsuji K."/>
            <person name="Ueda S."/>
            <person name="Waki K."/>
            <person name="Yamagata H."/>
            <person name="Yamamoto M."/>
            <person name="Yamamoto S."/>
            <person name="Yamane H."/>
            <person name="Yoshiki S."/>
            <person name="Yoshihara R."/>
            <person name="Yukawa K."/>
            <person name="Zhong H."/>
            <person name="Yano M."/>
            <person name="Yuan Q."/>
            <person name="Ouyang S."/>
            <person name="Liu J."/>
            <person name="Jones K.M."/>
            <person name="Gansberger K."/>
            <person name="Moffat K."/>
            <person name="Hill J."/>
            <person name="Bera J."/>
            <person name="Fadrosh D."/>
            <person name="Jin S."/>
            <person name="Johri S."/>
            <person name="Kim M."/>
            <person name="Overton L."/>
            <person name="Reardon M."/>
            <person name="Tsitrin T."/>
            <person name="Vuong H."/>
            <person name="Weaver B."/>
            <person name="Ciecko A."/>
            <person name="Tallon L."/>
            <person name="Jackson J."/>
            <person name="Pai G."/>
            <person name="Aken S.V."/>
            <person name="Utterback T."/>
            <person name="Reidmuller S."/>
            <person name="Feldblyum T."/>
            <person name="Hsiao J."/>
            <person name="Zismann V."/>
            <person name="Iobst S."/>
            <person name="de Vazeille A.R."/>
            <person name="Buell C.R."/>
            <person name="Ying K."/>
            <person name="Li Y."/>
            <person name="Lu T."/>
            <person name="Huang Y."/>
            <person name="Zhao Q."/>
            <person name="Feng Q."/>
            <person name="Zhang L."/>
            <person name="Zhu J."/>
            <person name="Weng Q."/>
            <person name="Mu J."/>
            <person name="Lu Y."/>
            <person name="Fan D."/>
            <person name="Liu Y."/>
            <person name="Guan J."/>
            <person name="Zhang Y."/>
            <person name="Yu S."/>
            <person name="Liu X."/>
            <person name="Zhang Y."/>
            <person name="Hong G."/>
            <person name="Han B."/>
            <person name="Choisne N."/>
            <person name="Demange N."/>
            <person name="Orjeda G."/>
            <person name="Samain S."/>
            <person name="Cattolico L."/>
            <person name="Pelletier E."/>
            <person name="Couloux A."/>
            <person name="Segurens B."/>
            <person name="Wincker P."/>
            <person name="D'Hont A."/>
            <person name="Scarpelli C."/>
            <person name="Weissenbach J."/>
            <person name="Salanoubat M."/>
            <person name="Quetier F."/>
            <person name="Yu Y."/>
            <person name="Kim H.R."/>
            <person name="Rambo T."/>
            <person name="Currie J."/>
            <person name="Collura K."/>
            <person name="Luo M."/>
            <person name="Yang T."/>
            <person name="Ammiraju J.S.S."/>
            <person name="Engler F."/>
            <person name="Soderlund C."/>
            <person name="Wing R.A."/>
            <person name="Palmer L.E."/>
            <person name="de la Bastide M."/>
            <person name="Spiegel L."/>
            <person name="Nascimento L."/>
            <person name="Zutavern T."/>
            <person name="O'Shaughnessy A."/>
            <person name="Dike S."/>
            <person name="Dedhia N."/>
            <person name="Preston R."/>
            <person name="Balija V."/>
            <person name="McCombie W.R."/>
            <person name="Chow T."/>
            <person name="Chen H."/>
            <person name="Chung M."/>
            <person name="Chen C."/>
            <person name="Shaw J."/>
            <person name="Wu H."/>
            <person name="Hsiao K."/>
            <person name="Chao Y."/>
            <person name="Chu M."/>
            <person name="Cheng C."/>
            <person name="Hour A."/>
            <person name="Lee P."/>
            <person name="Lin S."/>
            <person name="Lin Y."/>
            <person name="Liou J."/>
            <person name="Liu S."/>
            <person name="Hsing Y."/>
            <person name="Raghuvanshi S."/>
            <person name="Mohanty A."/>
            <person name="Bharti A.K."/>
            <person name="Gaur A."/>
            <person name="Gupta V."/>
            <person name="Kumar D."/>
            <person name="Ravi V."/>
            <person name="Vij S."/>
            <person name="Kapur A."/>
            <person name="Khurana P."/>
            <person name="Khurana P."/>
            <person name="Khurana J.P."/>
            <person name="Tyagi A.K."/>
            <person name="Gaikwad K."/>
            <person name="Singh A."/>
            <person name="Dalal V."/>
            <person name="Srivastava S."/>
            <person name="Dixit A."/>
            <person name="Pal A.K."/>
            <person name="Ghazi I.A."/>
            <person name="Yadav M."/>
            <person name="Pandit A."/>
            <person name="Bhargava A."/>
            <person name="Sureshbabu K."/>
            <person name="Batra K."/>
            <person name="Sharma T.R."/>
            <person name="Mohapatra T."/>
            <person name="Singh N.K."/>
            <person name="Messing J."/>
            <person name="Nelson A.B."/>
            <person name="Fuks G."/>
            <person name="Kavchok S."/>
            <person name="Keizer G."/>
            <person name="Linton E."/>
            <person name="Llaca V."/>
            <person name="Song R."/>
            <person name="Tanyolac B."/>
            <person name="Young S."/>
            <person name="Ho-Il K."/>
            <person name="Hahn J.H."/>
            <person name="Sangsakoo G."/>
            <person name="Vanavichit A."/>
            <person name="de Mattos Luiz.A.T."/>
            <person name="Zimmer P.D."/>
            <person name="Malone G."/>
            <person name="Dellagostin O."/>
            <person name="de Oliveira A.C."/>
            <person name="Bevan M."/>
            <person name="Bancroft I."/>
            <person name="Minx P."/>
            <person name="Cordum H."/>
            <person name="Wilson R."/>
            <person name="Cheng Z."/>
            <person name="Jin W."/>
            <person name="Jiang J."/>
            <person name="Leong S.A."/>
            <person name="Iwama H."/>
            <person name="Gojobori T."/>
            <person name="Itoh T."/>
            <person name="Niimura Y."/>
            <person name="Fujii Y."/>
            <person name="Habara T."/>
            <person name="Sakai H."/>
            <person name="Sato Y."/>
            <person name="Wilson G."/>
            <person name="Kumar K."/>
            <person name="McCouch S."/>
            <person name="Juretic N."/>
            <person name="Hoen D."/>
            <person name="Wright S."/>
            <person name="Bruskiewich R."/>
            <person name="Bureau T."/>
            <person name="Miyao A."/>
            <person name="Hirochika H."/>
            <person name="Nishikawa T."/>
            <person name="Kadowaki K."/>
            <person name="Sugiura M."/>
            <person name="Burr B."/>
            <person name="Sasaki T."/>
        </authorList>
    </citation>
    <scope>NUCLEOTIDE SEQUENCE [LARGE SCALE GENOMIC DNA]</scope>
    <source>
        <strain evidence="4">cv. Nipponbare</strain>
    </source>
</reference>
<protein>
    <recommendedName>
        <fullName evidence="1">RNase H type-1 domain-containing protein</fullName>
    </recommendedName>
</protein>
<dbReference type="InterPro" id="IPR036397">
    <property type="entry name" value="RNaseH_sf"/>
</dbReference>
<dbReference type="PANTHER" id="PTHR47074">
    <property type="entry name" value="BNAC02G40300D PROTEIN"/>
    <property type="match status" value="1"/>
</dbReference>
<proteinExistence type="predicted"/>
<name>Q6Z3N0_ORYSJ</name>
<evidence type="ECO:0000313" key="2">
    <source>
        <dbReference type="EMBL" id="BAD05391.1"/>
    </source>
</evidence>
<dbReference type="Gene3D" id="3.30.420.10">
    <property type="entry name" value="Ribonuclease H-like superfamily/Ribonuclease H"/>
    <property type="match status" value="1"/>
</dbReference>
<dbReference type="AlphaFoldDB" id="Q6Z3N0"/>
<dbReference type="InterPro" id="IPR002156">
    <property type="entry name" value="RNaseH_domain"/>
</dbReference>
<dbReference type="Proteomes" id="UP000000763">
    <property type="component" value="Chromosome 8"/>
</dbReference>
<accession>Q6Z3N0</accession>
<dbReference type="Pfam" id="PF13456">
    <property type="entry name" value="RVT_3"/>
    <property type="match status" value="1"/>
</dbReference>
<reference evidence="2" key="1">
    <citation type="submission" date="2002-01" db="EMBL/GenBank/DDBJ databases">
        <title>Oryza sativa nipponbare(GA3) genomic DNA, chromosome 8, PAC clone:P0031C02.</title>
        <authorList>
            <person name="Sasaki T."/>
            <person name="Matsumoto T."/>
            <person name="Yamamoto K."/>
        </authorList>
    </citation>
    <scope>NUCLEOTIDE SEQUENCE</scope>
</reference>
<reference evidence="4" key="4">
    <citation type="journal article" date="2008" name="Nucleic Acids Res.">
        <title>The rice annotation project database (RAP-DB): 2008 update.</title>
        <authorList>
            <consortium name="The rice annotation project (RAP)"/>
        </authorList>
    </citation>
    <scope>GENOME REANNOTATION</scope>
    <source>
        <strain evidence="4">cv. Nipponbare</strain>
    </source>
</reference>
<evidence type="ECO:0000313" key="3">
    <source>
        <dbReference type="EMBL" id="BAD05566.1"/>
    </source>
</evidence>
<dbReference type="InterPro" id="IPR012337">
    <property type="entry name" value="RNaseH-like_sf"/>
</dbReference>
<reference evidence="3" key="2">
    <citation type="submission" date="2002-05" db="EMBL/GenBank/DDBJ databases">
        <title>Oryza sativa nipponbare(GA3) genomic DNA, chromosome 8, BAC clone:OSJNBa0087F21.</title>
        <authorList>
            <person name="Sasaki T."/>
            <person name="Matsumoto T."/>
            <person name="Katayose Y."/>
        </authorList>
    </citation>
    <scope>NUCLEOTIDE SEQUENCE</scope>
</reference>
<dbReference type="InterPro" id="IPR044730">
    <property type="entry name" value="RNase_H-like_dom_plant"/>
</dbReference>
<dbReference type="EMBL" id="AP005249">
    <property type="protein sequence ID" value="BAD05566.1"/>
    <property type="molecule type" value="Genomic_DNA"/>
</dbReference>
<evidence type="ECO:0000313" key="4">
    <source>
        <dbReference type="Proteomes" id="UP000000763"/>
    </source>
</evidence>
<dbReference type="PANTHER" id="PTHR47074:SF70">
    <property type="entry name" value="OS07G0513450 PROTEIN"/>
    <property type="match status" value="1"/>
</dbReference>
<dbReference type="InterPro" id="IPR052929">
    <property type="entry name" value="RNase_H-like_EbsB-rel"/>
</dbReference>
<feature type="domain" description="RNase H type-1" evidence="1">
    <location>
        <begin position="76"/>
        <end position="155"/>
    </location>
</feature>